<feature type="region of interest" description="Disordered" evidence="1">
    <location>
        <begin position="1796"/>
        <end position="1830"/>
    </location>
</feature>
<accession>Q22HI4</accession>
<feature type="region of interest" description="Disordered" evidence="1">
    <location>
        <begin position="788"/>
        <end position="817"/>
    </location>
</feature>
<evidence type="ECO:0000313" key="3">
    <source>
        <dbReference type="Proteomes" id="UP000009168"/>
    </source>
</evidence>
<organism evidence="2 3">
    <name type="scientific">Tetrahymena thermophila (strain SB210)</name>
    <dbReference type="NCBI Taxonomy" id="312017"/>
    <lineage>
        <taxon>Eukaryota</taxon>
        <taxon>Sar</taxon>
        <taxon>Alveolata</taxon>
        <taxon>Ciliophora</taxon>
        <taxon>Intramacronucleata</taxon>
        <taxon>Oligohymenophorea</taxon>
        <taxon>Hymenostomatida</taxon>
        <taxon>Tetrahymenina</taxon>
        <taxon>Tetrahymenidae</taxon>
        <taxon>Tetrahymena</taxon>
    </lineage>
</organism>
<proteinExistence type="predicted"/>
<dbReference type="HOGENOM" id="CLU_233303_0_0_1"/>
<dbReference type="InParanoid" id="Q22HI4"/>
<dbReference type="GeneID" id="7846574"/>
<dbReference type="Proteomes" id="UP000009168">
    <property type="component" value="Unassembled WGS sequence"/>
</dbReference>
<keyword evidence="3" id="KW-1185">Reference proteome</keyword>
<protein>
    <submittedName>
        <fullName evidence="2">Uncharacterized protein</fullName>
    </submittedName>
</protein>
<sequence>MIPLRSVNAHSLENGSKLSFTGKKQKLKQSKNINISNLLDYDDDTMIERISLNSALYSTQRNSKTSKGTSRKKAFSKGDRFKILNQKLYTDQDFSVSNQNNEQDDIVQLYQFDVNERCNTSEARQSKYNSRPISSEAHRFKIKNDNDINLQRQLYNKNLNNTNSIIQKDANNSYYQKQSTMDFQDKENQGCEQKLQLFIRPQYLKQRDYLSIDVRSRKQSIGVDQRKMLTNKGDTSLTLNASNQQHDQNYDNYPNRRTSNSCMGKYTIDIPQTQSIANSQTINFQEKGIRCKTPSILSSSINTTTLTLNKSFTKGKKSLTSSNNGSLLSQVPNKKKLKIFQKKESKSPQPHEVVPFSVSSQYSRNAPLRLSKTPDLKIISILGAYDQINLGNFVFNKKQFKQYLKTLNFKTPQEEQQMIKYMFIYFKQWQKKINRNLDTIKLQLFSIKVEDLEEESKDIQRYIRKKANQAKRIKKCISVLLNYTKSKRDTRKLKQINQKCSEYDSLLKTINVIHTLKMRVEGYLINKIQKTSPLKTKIPTQQELNHVSYQNNYINPDDQYQDEENNNQQYASKVLDKNEFDQFKGIHAQQKRNSSISTHIFTANLDQDPSRAQSRRINMDLSDDDFQISQSRVNSEGVNLYDKRRSQENPNLILQQQQQILNNQHQVTPLTSQTPTMKSQQNKTDQQVNFYDVSMNQNFNEDIRSKDFGNALNIDFQKDVINIKSIKPISINNEEEEQQKNTINQASVDNMIKNNGSLNTNYQESFINGNSQEKQSPKFILNKQSINSQINEEKEEHDTPRRKQLNKKKQTNQNQVNPKLKFESLERVIKETIAEQSLSIKHKNIFQNYLDSIKIPLEDLQKQGEDAQHIFEIFNNLMASFEVKIQDHSRNCTDLNKWDILLQYLKDFAQLIDETVKLGSELMKLSQSRALPLNVTNRAVVYLQEAQEKYREVQGRVKDSLKELVNHMWELIEEGIHLNSCDVQYEQIFKFMASIRDSVRQSQVNDYQNKEKLQMIDEIALSLNELYKISYSIQSIVTTKKLEFVDSPSFSQIKEVKNLCHQFKAIYHNLMDRLVSQGDIPIYQNQNSYNQNKATSLNRGNQIASKQDTQQNKGVKGNLRIERTNKNGDLIGISLIERQCEEIEDLFEINRWFISNSQDIDNLIIFQDPQNIPEIYPPNEEGKRRFFSEISIGVGVILQLRENAEDIVDISGSQNLSNVIKNVKLAQQKYQNIANISVAAAELSNLQNFIYPKQPISDVDQQNDKNEGQYDSITHIYDCLNRIQLQFNHIIQNNEWFDKFFKRLINGTLYFDFVAGDYPFLCESMHSILSEYSSRNKYSIPSTEQFYNKKNIAEQKLEKVRKNNHLCENGIAQAIMNKISFLDQRITFAVNLFGSNNFVLPNGSLLCKILEAFFERIVHQKSFQKLCEQFEKLRNFMLKGIEIICKEKEVLCSKKMKENSNSLNTFSNEQEESQLQVLLNKKKPKSQTLYCHQIKNNNEIEPSLKSSHTTATAQGNNNLNTSQTISLSSAIKSQLKTEPYASSGIKKCQVIREIRFEQEQGSVSTNGKSSSVDYNEKFTGKLNYYDNILEEAENLCKHCSLFIPSREEENDLNNQEGELIKSFSIYQYDEFQQFVSRYLLAKRDKVNIYSNTQLRVKWIAPYNEDFSIFQQKYAFIQKYLLPPDSNSSQETIIEYTKHINQVFHKNGPIFYKYEFQTFQSYLQIYIDTPNSNFHIMITLLQDPSCILYSGNLENQKFITTLAINDIYANVKMTITSRDICQGSDQMMISQYSSRFNQNQERNNDDQEEQIQEYQNKQNNSSNRKQSKDKVSKIDSINSNIKVSQINKDQKTFVRHRSIHEFLMRAQKITQLRICNLNYNLKDDELFKIFYRQIENSQQNKSQTIFHKKPQIEVYAIINEKEVICRRKSISLDKNIFFTQNNQNTQEWTILQSYFKQNLEQNTNFIDFYVKINNVEEGSFYVYDKNNYYSIKSSLLLKQQDVLKEAGISSNEEDKDLIIKNVNNLLNQKYWYAFTIAGNNSFIERSRLTSQPSVLNDL</sequence>
<evidence type="ECO:0000256" key="1">
    <source>
        <dbReference type="SAM" id="MobiDB-lite"/>
    </source>
</evidence>
<evidence type="ECO:0000313" key="2">
    <source>
        <dbReference type="EMBL" id="EAR84717.2"/>
    </source>
</evidence>
<feature type="compositionally biased region" description="Basic and acidic residues" evidence="1">
    <location>
        <begin position="791"/>
        <end position="801"/>
    </location>
</feature>
<feature type="compositionally biased region" description="Low complexity" evidence="1">
    <location>
        <begin position="1811"/>
        <end position="1823"/>
    </location>
</feature>
<reference evidence="3" key="1">
    <citation type="journal article" date="2006" name="PLoS Biol.">
        <title>Macronuclear genome sequence of the ciliate Tetrahymena thermophila, a model eukaryote.</title>
        <authorList>
            <person name="Eisen J.A."/>
            <person name="Coyne R.S."/>
            <person name="Wu M."/>
            <person name="Wu D."/>
            <person name="Thiagarajan M."/>
            <person name="Wortman J.R."/>
            <person name="Badger J.H."/>
            <person name="Ren Q."/>
            <person name="Amedeo P."/>
            <person name="Jones K.M."/>
            <person name="Tallon L.J."/>
            <person name="Delcher A.L."/>
            <person name="Salzberg S.L."/>
            <person name="Silva J.C."/>
            <person name="Haas B.J."/>
            <person name="Majoros W.H."/>
            <person name="Farzad M."/>
            <person name="Carlton J.M."/>
            <person name="Smith R.K. Jr."/>
            <person name="Garg J."/>
            <person name="Pearlman R.E."/>
            <person name="Karrer K.M."/>
            <person name="Sun L."/>
            <person name="Manning G."/>
            <person name="Elde N.C."/>
            <person name="Turkewitz A.P."/>
            <person name="Asai D.J."/>
            <person name="Wilkes D.E."/>
            <person name="Wang Y."/>
            <person name="Cai H."/>
            <person name="Collins K."/>
            <person name="Stewart B.A."/>
            <person name="Lee S.R."/>
            <person name="Wilamowska K."/>
            <person name="Weinberg Z."/>
            <person name="Ruzzo W.L."/>
            <person name="Wloga D."/>
            <person name="Gaertig J."/>
            <person name="Frankel J."/>
            <person name="Tsao C.-C."/>
            <person name="Gorovsky M.A."/>
            <person name="Keeling P.J."/>
            <person name="Waller R.F."/>
            <person name="Patron N.J."/>
            <person name="Cherry J.M."/>
            <person name="Stover N.A."/>
            <person name="Krieger C.J."/>
            <person name="del Toro C."/>
            <person name="Ryder H.F."/>
            <person name="Williamson S.C."/>
            <person name="Barbeau R.A."/>
            <person name="Hamilton E.P."/>
            <person name="Orias E."/>
        </authorList>
    </citation>
    <scope>NUCLEOTIDE SEQUENCE [LARGE SCALE GENOMIC DNA]</scope>
    <source>
        <strain evidence="3">SB210</strain>
    </source>
</reference>
<dbReference type="RefSeq" id="XP_001032380.2">
    <property type="nucleotide sequence ID" value="XM_001032380.2"/>
</dbReference>
<dbReference type="EMBL" id="GG662588">
    <property type="protein sequence ID" value="EAR84717.2"/>
    <property type="molecule type" value="Genomic_DNA"/>
</dbReference>
<gene>
    <name evidence="2" type="ORF">TTHERM_00637190</name>
</gene>
<name>Q22HI4_TETTS</name>
<dbReference type="KEGG" id="tet:TTHERM_00637190"/>